<dbReference type="InParanoid" id="A0A1S0U9M1"/>
<sequence>MAEKTHAGFAVAKAIAENLLWRYWQGMEDDDLPSRPAQHLCPQQHGLNIDDPCQLNGTDAVLS</sequence>
<dbReference type="EMBL" id="JH712076">
    <property type="protein sequence ID" value="EFO27371.1"/>
    <property type="molecule type" value="Genomic_DNA"/>
</dbReference>
<protein>
    <submittedName>
        <fullName evidence="1">Uncharacterized protein</fullName>
    </submittedName>
</protein>
<proteinExistence type="predicted"/>
<dbReference type="AlphaFoldDB" id="A0A1S0U9M1"/>
<evidence type="ECO:0000313" key="1">
    <source>
        <dbReference type="EMBL" id="EFO27371.1"/>
    </source>
</evidence>
<dbReference type="CTD" id="9938491"/>
<dbReference type="GeneID" id="9938491"/>
<gene>
    <name evidence="1" type="ORF">LOAG_01114</name>
</gene>
<dbReference type="RefSeq" id="XP_003136702.1">
    <property type="nucleotide sequence ID" value="XM_003136654.1"/>
</dbReference>
<reference evidence="1" key="1">
    <citation type="submission" date="2012-04" db="EMBL/GenBank/DDBJ databases">
        <title>The Genome Sequence of Loa loa.</title>
        <authorList>
            <consortium name="The Broad Institute Genome Sequencing Platform"/>
            <consortium name="Broad Institute Genome Sequencing Center for Infectious Disease"/>
            <person name="Nutman T.B."/>
            <person name="Fink D.L."/>
            <person name="Russ C."/>
            <person name="Young S."/>
            <person name="Zeng Q."/>
            <person name="Gargeya S."/>
            <person name="Alvarado L."/>
            <person name="Berlin A."/>
            <person name="Chapman S.B."/>
            <person name="Chen Z."/>
            <person name="Freedman E."/>
            <person name="Gellesch M."/>
            <person name="Goldberg J."/>
            <person name="Griggs A."/>
            <person name="Gujja S."/>
            <person name="Heilman E.R."/>
            <person name="Heiman D."/>
            <person name="Howarth C."/>
            <person name="Mehta T."/>
            <person name="Neiman D."/>
            <person name="Pearson M."/>
            <person name="Roberts A."/>
            <person name="Saif S."/>
            <person name="Shea T."/>
            <person name="Shenoy N."/>
            <person name="Sisk P."/>
            <person name="Stolte C."/>
            <person name="Sykes S."/>
            <person name="White J."/>
            <person name="Yandava C."/>
            <person name="Haas B."/>
            <person name="Henn M.R."/>
            <person name="Nusbaum C."/>
            <person name="Birren B."/>
        </authorList>
    </citation>
    <scope>NUCLEOTIDE SEQUENCE [LARGE SCALE GENOMIC DNA]</scope>
</reference>
<accession>A0A1S0U9M1</accession>
<dbReference type="KEGG" id="loa:LOAG_01114"/>
<organism evidence="1">
    <name type="scientific">Loa loa</name>
    <name type="common">Eye worm</name>
    <name type="synonym">Filaria loa</name>
    <dbReference type="NCBI Taxonomy" id="7209"/>
    <lineage>
        <taxon>Eukaryota</taxon>
        <taxon>Metazoa</taxon>
        <taxon>Ecdysozoa</taxon>
        <taxon>Nematoda</taxon>
        <taxon>Chromadorea</taxon>
        <taxon>Rhabditida</taxon>
        <taxon>Spirurina</taxon>
        <taxon>Spiruromorpha</taxon>
        <taxon>Filarioidea</taxon>
        <taxon>Onchocercidae</taxon>
        <taxon>Loa</taxon>
    </lineage>
</organism>
<name>A0A1S0U9M1_LOALO</name>